<evidence type="ECO:0000313" key="2">
    <source>
        <dbReference type="EMBL" id="KAF9446812.1"/>
    </source>
</evidence>
<evidence type="ECO:0000313" key="3">
    <source>
        <dbReference type="Proteomes" id="UP000807342"/>
    </source>
</evidence>
<gene>
    <name evidence="2" type="ORF">P691DRAFT_824366</name>
</gene>
<sequence length="566" mass="61376">MSRVDASIMSEVSNHHVSQHNRNGRSLPEFSNLLIFRYTLFMTLELAFTILAWYCYQRPRQLPYLDFDSTTVKSGFITIFTIWHTVAVASAVTICGESFSQEWAARPEKTDEVSIVTSGIVNRVFYSFRERATKTFRTAFLVFLGLTILRTIGSSAITVTSGVQFATNLPIGLLSTATLTLNSTDRSARNFQLRLNQASMVVRLEKMMRAPWGYTPEPNWLIPLPTADLNLTTSVEYKTDLVGFNYACQWEAPNISQNGIVFDGQTWGGGIWTNASSVVTDVTRASEYSRLVGNGSSILELLPDSRSDVGFSIYAFLGGNSTHIVNSTSLDEVWIDLSGLPSAFNPDGFATSSQDNPGADWVRSPLIALLICDPRLRFTSGSVLLNPTNNLTVPDITVKSTGDVESPGNINPAAARTLFTVVLSQAVGLQYMASSLADTGHANFNPAAALMFLALPPGAVDWNTVGPISPLDVGVISGHVDDFTLSALKPFTSGYRTGAGDQPPDGVNATVQVQAQTTSSRLALATSVQFAILHSILFVISAVMLALLAYLNRTQGRAPFDLAHAK</sequence>
<organism evidence="2 3">
    <name type="scientific">Macrolepiota fuliginosa MF-IS2</name>
    <dbReference type="NCBI Taxonomy" id="1400762"/>
    <lineage>
        <taxon>Eukaryota</taxon>
        <taxon>Fungi</taxon>
        <taxon>Dikarya</taxon>
        <taxon>Basidiomycota</taxon>
        <taxon>Agaricomycotina</taxon>
        <taxon>Agaricomycetes</taxon>
        <taxon>Agaricomycetidae</taxon>
        <taxon>Agaricales</taxon>
        <taxon>Agaricineae</taxon>
        <taxon>Agaricaceae</taxon>
        <taxon>Macrolepiota</taxon>
    </lineage>
</organism>
<dbReference type="EMBL" id="MU151227">
    <property type="protein sequence ID" value="KAF9446812.1"/>
    <property type="molecule type" value="Genomic_DNA"/>
</dbReference>
<keyword evidence="3" id="KW-1185">Reference proteome</keyword>
<comment type="caution">
    <text evidence="2">The sequence shown here is derived from an EMBL/GenBank/DDBJ whole genome shotgun (WGS) entry which is preliminary data.</text>
</comment>
<keyword evidence="1" id="KW-1133">Transmembrane helix</keyword>
<feature type="transmembrane region" description="Helical" evidence="1">
    <location>
        <begin position="139"/>
        <end position="159"/>
    </location>
</feature>
<keyword evidence="1" id="KW-0472">Membrane</keyword>
<reference evidence="2" key="1">
    <citation type="submission" date="2020-11" db="EMBL/GenBank/DDBJ databases">
        <authorList>
            <consortium name="DOE Joint Genome Institute"/>
            <person name="Ahrendt S."/>
            <person name="Riley R."/>
            <person name="Andreopoulos W."/>
            <person name="Labutti K."/>
            <person name="Pangilinan J."/>
            <person name="Ruiz-Duenas F.J."/>
            <person name="Barrasa J.M."/>
            <person name="Sanchez-Garcia M."/>
            <person name="Camarero S."/>
            <person name="Miyauchi S."/>
            <person name="Serrano A."/>
            <person name="Linde D."/>
            <person name="Babiker R."/>
            <person name="Drula E."/>
            <person name="Ayuso-Fernandez I."/>
            <person name="Pacheco R."/>
            <person name="Padilla G."/>
            <person name="Ferreira P."/>
            <person name="Barriuso J."/>
            <person name="Kellner H."/>
            <person name="Castanera R."/>
            <person name="Alfaro M."/>
            <person name="Ramirez L."/>
            <person name="Pisabarro A.G."/>
            <person name="Kuo A."/>
            <person name="Tritt A."/>
            <person name="Lipzen A."/>
            <person name="He G."/>
            <person name="Yan M."/>
            <person name="Ng V."/>
            <person name="Cullen D."/>
            <person name="Martin F."/>
            <person name="Rosso M.-N."/>
            <person name="Henrissat B."/>
            <person name="Hibbett D."/>
            <person name="Martinez A.T."/>
            <person name="Grigoriev I.V."/>
        </authorList>
    </citation>
    <scope>NUCLEOTIDE SEQUENCE</scope>
    <source>
        <strain evidence="2">MF-IS2</strain>
    </source>
</reference>
<evidence type="ECO:0000256" key="1">
    <source>
        <dbReference type="SAM" id="Phobius"/>
    </source>
</evidence>
<feature type="transmembrane region" description="Helical" evidence="1">
    <location>
        <begin position="35"/>
        <end position="56"/>
    </location>
</feature>
<proteinExistence type="predicted"/>
<keyword evidence="1" id="KW-0812">Transmembrane</keyword>
<evidence type="ECO:0008006" key="4">
    <source>
        <dbReference type="Google" id="ProtNLM"/>
    </source>
</evidence>
<dbReference type="OrthoDB" id="3059023at2759"/>
<dbReference type="Proteomes" id="UP000807342">
    <property type="component" value="Unassembled WGS sequence"/>
</dbReference>
<dbReference type="AlphaFoldDB" id="A0A9P6C0P3"/>
<feature type="transmembrane region" description="Helical" evidence="1">
    <location>
        <begin position="530"/>
        <end position="551"/>
    </location>
</feature>
<accession>A0A9P6C0P3</accession>
<name>A0A9P6C0P3_9AGAR</name>
<protein>
    <recommendedName>
        <fullName evidence="4">Transmembrane protein</fullName>
    </recommendedName>
</protein>